<keyword evidence="1" id="KW-0472">Membrane</keyword>
<dbReference type="GeneID" id="12417738"/>
<feature type="transmembrane region" description="Helical" evidence="1">
    <location>
        <begin position="127"/>
        <end position="146"/>
    </location>
</feature>
<reference evidence="2 3" key="1">
    <citation type="journal article" date="2011" name="J. Bacteriol.">
        <title>Genome analyses of icelandic strains of Sulfolobus islandicus, model organisms for genetic and virus-host interaction studies.</title>
        <authorList>
            <person name="Guo L."/>
            <person name="Brugger K."/>
            <person name="Liu C."/>
            <person name="Shah S.A."/>
            <person name="Zheng H."/>
            <person name="Zhu Y."/>
            <person name="Wang S."/>
            <person name="Lillestol R.K."/>
            <person name="Chen L."/>
            <person name="Frank J."/>
            <person name="Prangishvili D."/>
            <person name="Paulin L."/>
            <person name="She Q."/>
            <person name="Huang L."/>
            <person name="Garrett R.A."/>
        </authorList>
    </citation>
    <scope>NUCLEOTIDE SEQUENCE [LARGE SCALE GENOMIC DNA]</scope>
    <source>
        <strain evidence="2 3">REY15A</strain>
    </source>
</reference>
<keyword evidence="3" id="KW-1185">Reference proteome</keyword>
<protein>
    <submittedName>
        <fullName evidence="2">Uncharacterized protein</fullName>
    </submittedName>
</protein>
<evidence type="ECO:0000313" key="3">
    <source>
        <dbReference type="Proteomes" id="UP000002664"/>
    </source>
</evidence>
<accession>F0NHB4</accession>
<keyword evidence="1" id="KW-0812">Transmembrane</keyword>
<evidence type="ECO:0000313" key="2">
    <source>
        <dbReference type="EMBL" id="ADX84913.1"/>
    </source>
</evidence>
<dbReference type="EMBL" id="CP002425">
    <property type="protein sequence ID" value="ADX84913.1"/>
    <property type="molecule type" value="Genomic_DNA"/>
</dbReference>
<sequence>MKFTEKAKIEIIFGDGQFDRQVIKEALEKNKDKYCQISLFIPESGGKGKGRIINTGIDGVLKFVKDDVTRFSLSYIVFIDKEHCYFDYENCIRTVANKYGISISALQKIAENFDAYKVTCKVGDKKFFIYFIFLGFYCCLEDFILIKICNSNVNKFTGEGCCKKYKEIFKRVQKEVKESCIEKTYDELFKVIACVLEELTTLETF</sequence>
<evidence type="ECO:0000256" key="1">
    <source>
        <dbReference type="SAM" id="Phobius"/>
    </source>
</evidence>
<gene>
    <name evidence="2" type="ordered locus">SiRe_0838</name>
</gene>
<proteinExistence type="predicted"/>
<dbReference type="Proteomes" id="UP000002664">
    <property type="component" value="Chromosome"/>
</dbReference>
<dbReference type="AlphaFoldDB" id="F0NHB4"/>
<dbReference type="HOGENOM" id="CLU_1369589_0_0_2"/>
<dbReference type="eggNOG" id="arCOG11547">
    <property type="taxonomic scope" value="Archaea"/>
</dbReference>
<organism evidence="2 3">
    <name type="scientific">Saccharolobus islandicus (strain REY15A)</name>
    <name type="common">Sulfolobus islandicus</name>
    <dbReference type="NCBI Taxonomy" id="930945"/>
    <lineage>
        <taxon>Archaea</taxon>
        <taxon>Thermoproteota</taxon>
        <taxon>Thermoprotei</taxon>
        <taxon>Sulfolobales</taxon>
        <taxon>Sulfolobaceae</taxon>
        <taxon>Saccharolobus</taxon>
    </lineage>
</organism>
<name>F0NHB4_SACI5</name>
<dbReference type="KEGG" id="sir:SiRe_0838"/>
<keyword evidence="1" id="KW-1133">Transmembrane helix</keyword>
<dbReference type="RefSeq" id="WP_014513794.1">
    <property type="nucleotide sequence ID" value="NC_017276.1"/>
</dbReference>